<evidence type="ECO:0000256" key="1">
    <source>
        <dbReference type="ARBA" id="ARBA00004127"/>
    </source>
</evidence>
<dbReference type="Pfam" id="PF01988">
    <property type="entry name" value="VIT1"/>
    <property type="match status" value="1"/>
</dbReference>
<evidence type="ECO:0000313" key="7">
    <source>
        <dbReference type="Proteomes" id="UP000323632"/>
    </source>
</evidence>
<dbReference type="AlphaFoldDB" id="A0A5M6CE48"/>
<keyword evidence="2 5" id="KW-0812">Transmembrane</keyword>
<evidence type="ECO:0008006" key="8">
    <source>
        <dbReference type="Google" id="ProtNLM"/>
    </source>
</evidence>
<comment type="caution">
    <text evidence="6">The sequence shown here is derived from an EMBL/GenBank/DDBJ whole genome shotgun (WGS) entry which is preliminary data.</text>
</comment>
<feature type="transmembrane region" description="Helical" evidence="5">
    <location>
        <begin position="12"/>
        <end position="36"/>
    </location>
</feature>
<dbReference type="InterPro" id="IPR008217">
    <property type="entry name" value="Ccc1_fam"/>
</dbReference>
<dbReference type="RefSeq" id="WP_150033143.1">
    <property type="nucleotide sequence ID" value="NZ_VWSH01000003.1"/>
</dbReference>
<comment type="subcellular location">
    <subcellularLocation>
        <location evidence="1">Endomembrane system</location>
        <topology evidence="1">Multi-pass membrane protein</topology>
    </subcellularLocation>
</comment>
<evidence type="ECO:0000256" key="5">
    <source>
        <dbReference type="SAM" id="Phobius"/>
    </source>
</evidence>
<feature type="transmembrane region" description="Helical" evidence="5">
    <location>
        <begin position="192"/>
        <end position="215"/>
    </location>
</feature>
<organism evidence="6 7">
    <name type="scientific">Taibaiella lutea</name>
    <dbReference type="NCBI Taxonomy" id="2608001"/>
    <lineage>
        <taxon>Bacteria</taxon>
        <taxon>Pseudomonadati</taxon>
        <taxon>Bacteroidota</taxon>
        <taxon>Chitinophagia</taxon>
        <taxon>Chitinophagales</taxon>
        <taxon>Chitinophagaceae</taxon>
        <taxon>Taibaiella</taxon>
    </lineage>
</organism>
<evidence type="ECO:0000256" key="3">
    <source>
        <dbReference type="ARBA" id="ARBA00022989"/>
    </source>
</evidence>
<gene>
    <name evidence="6" type="ORF">F0919_12700</name>
</gene>
<dbReference type="GO" id="GO:0005384">
    <property type="term" value="F:manganese ion transmembrane transporter activity"/>
    <property type="evidence" value="ECO:0007669"/>
    <property type="project" value="InterPro"/>
</dbReference>
<name>A0A5M6CE48_9BACT</name>
<dbReference type="GO" id="GO:0012505">
    <property type="term" value="C:endomembrane system"/>
    <property type="evidence" value="ECO:0007669"/>
    <property type="project" value="UniProtKB-SubCell"/>
</dbReference>
<evidence type="ECO:0000313" key="6">
    <source>
        <dbReference type="EMBL" id="KAA5533396.1"/>
    </source>
</evidence>
<sequence>MTKSKSSLSTVNYITGISDGMLLPIIPCALISLYFGNDLTEAFVWFTITVCLGAFVYGFARYSGEKNEIKHNHPSIAKEESQKDAERLKRIGIDESLVNEMMQQVKKEQEDWLKEVRENNMDWESLDLKRAGRSGLQTGLGFLTGAYLISLPFLCLILSIFGIVAFLITEFILMGLFGWLKGKYIRKNPFALAITQVILGFSVLIVLAAAGYWLLENVMHF</sequence>
<reference evidence="6 7" key="1">
    <citation type="submission" date="2019-09" db="EMBL/GenBank/DDBJ databases">
        <title>Genome sequence and assembly of Taibaiella sp.</title>
        <authorList>
            <person name="Chhetri G."/>
        </authorList>
    </citation>
    <scope>NUCLEOTIDE SEQUENCE [LARGE SCALE GENOMIC DNA]</scope>
    <source>
        <strain evidence="6 7">KVB11</strain>
    </source>
</reference>
<evidence type="ECO:0000256" key="4">
    <source>
        <dbReference type="ARBA" id="ARBA00023136"/>
    </source>
</evidence>
<evidence type="ECO:0000256" key="2">
    <source>
        <dbReference type="ARBA" id="ARBA00022692"/>
    </source>
</evidence>
<keyword evidence="4 5" id="KW-0472">Membrane</keyword>
<dbReference type="GO" id="GO:0030026">
    <property type="term" value="P:intracellular manganese ion homeostasis"/>
    <property type="evidence" value="ECO:0007669"/>
    <property type="project" value="InterPro"/>
</dbReference>
<dbReference type="Proteomes" id="UP000323632">
    <property type="component" value="Unassembled WGS sequence"/>
</dbReference>
<feature type="transmembrane region" description="Helical" evidence="5">
    <location>
        <begin position="42"/>
        <end position="60"/>
    </location>
</feature>
<accession>A0A5M6CE48</accession>
<keyword evidence="7" id="KW-1185">Reference proteome</keyword>
<keyword evidence="3 5" id="KW-1133">Transmembrane helix</keyword>
<protein>
    <recommendedName>
        <fullName evidence="8">VIT family protein</fullName>
    </recommendedName>
</protein>
<dbReference type="EMBL" id="VWSH01000003">
    <property type="protein sequence ID" value="KAA5533396.1"/>
    <property type="molecule type" value="Genomic_DNA"/>
</dbReference>
<proteinExistence type="predicted"/>
<feature type="transmembrane region" description="Helical" evidence="5">
    <location>
        <begin position="135"/>
        <end position="154"/>
    </location>
</feature>